<dbReference type="SUPFAM" id="SSF49299">
    <property type="entry name" value="PKD domain"/>
    <property type="match status" value="1"/>
</dbReference>
<dbReference type="Pfam" id="PF00801">
    <property type="entry name" value="PKD"/>
    <property type="match status" value="1"/>
</dbReference>
<organism evidence="2 3">
    <name type="scientific">Niastella populi</name>
    <dbReference type="NCBI Taxonomy" id="550983"/>
    <lineage>
        <taxon>Bacteria</taxon>
        <taxon>Pseudomonadati</taxon>
        <taxon>Bacteroidota</taxon>
        <taxon>Chitinophagia</taxon>
        <taxon>Chitinophagales</taxon>
        <taxon>Chitinophagaceae</taxon>
        <taxon>Niastella</taxon>
    </lineage>
</organism>
<dbReference type="InterPro" id="IPR000601">
    <property type="entry name" value="PKD_dom"/>
</dbReference>
<accession>A0A1V9FKA9</accession>
<dbReference type="InterPro" id="IPR035986">
    <property type="entry name" value="PKD_dom_sf"/>
</dbReference>
<protein>
    <recommendedName>
        <fullName evidence="1">PKD domain-containing protein</fullName>
    </recommendedName>
</protein>
<evidence type="ECO:0000313" key="3">
    <source>
        <dbReference type="Proteomes" id="UP000192276"/>
    </source>
</evidence>
<reference evidence="3" key="1">
    <citation type="submission" date="2016-04" db="EMBL/GenBank/DDBJ databases">
        <authorList>
            <person name="Chen L."/>
            <person name="Zhuang W."/>
            <person name="Wang G."/>
        </authorList>
    </citation>
    <scope>NUCLEOTIDE SEQUENCE [LARGE SCALE GENOMIC DNA]</scope>
    <source>
        <strain evidence="3">208</strain>
    </source>
</reference>
<dbReference type="STRING" id="550983.A4R26_22730"/>
<dbReference type="Proteomes" id="UP000192276">
    <property type="component" value="Unassembled WGS sequence"/>
</dbReference>
<dbReference type="PROSITE" id="PS50093">
    <property type="entry name" value="PKD"/>
    <property type="match status" value="1"/>
</dbReference>
<dbReference type="Gene3D" id="2.60.120.260">
    <property type="entry name" value="Galactose-binding domain-like"/>
    <property type="match status" value="1"/>
</dbReference>
<keyword evidence="3" id="KW-1185">Reference proteome</keyword>
<gene>
    <name evidence="2" type="ORF">A4R26_22730</name>
</gene>
<dbReference type="AlphaFoldDB" id="A0A1V9FKA9"/>
<name>A0A1V9FKA9_9BACT</name>
<feature type="domain" description="PKD" evidence="1">
    <location>
        <begin position="54"/>
        <end position="112"/>
    </location>
</feature>
<sequence>MNFKIYKLVVPLALGVFVVFGCKKESNNSYEDYAPVDSLAATFTVTAVPGNDTKFVITNTTKGDCVGTRWDVGKGSGAAMGKTSDTVFYPLAGTYTIKMQALDKRGKLYSATPASVTTTKNDPAYDNLIRGGKMDAGDDQFWGRYDAQTNKIVWTLANNAYTATTAAKPVTASVNGGIYQPVQVVANKTYRFTMNVSYGAPQDAWLELYFGQAVPADGKDYTDNKKLGLINWGTWTAFNGTRTVDVVFGAGGTIYTVIKMGCNAPNGHFSTPGISITNVDFRRIQE</sequence>
<comment type="caution">
    <text evidence="2">The sequence shown here is derived from an EMBL/GenBank/DDBJ whole genome shotgun (WGS) entry which is preliminary data.</text>
</comment>
<dbReference type="PROSITE" id="PS51257">
    <property type="entry name" value="PROKAR_LIPOPROTEIN"/>
    <property type="match status" value="1"/>
</dbReference>
<evidence type="ECO:0000313" key="2">
    <source>
        <dbReference type="EMBL" id="OQP58782.1"/>
    </source>
</evidence>
<evidence type="ECO:0000259" key="1">
    <source>
        <dbReference type="PROSITE" id="PS50093"/>
    </source>
</evidence>
<proteinExistence type="predicted"/>
<dbReference type="EMBL" id="LWBP01000187">
    <property type="protein sequence ID" value="OQP58782.1"/>
    <property type="molecule type" value="Genomic_DNA"/>
</dbReference>